<feature type="region of interest" description="Disordered" evidence="1">
    <location>
        <begin position="15"/>
        <end position="86"/>
    </location>
</feature>
<dbReference type="InterPro" id="IPR006994">
    <property type="entry name" value="TCF25/Rqc1"/>
</dbReference>
<organism evidence="2 3">
    <name type="scientific">Forsythia ovata</name>
    <dbReference type="NCBI Taxonomy" id="205694"/>
    <lineage>
        <taxon>Eukaryota</taxon>
        <taxon>Viridiplantae</taxon>
        <taxon>Streptophyta</taxon>
        <taxon>Embryophyta</taxon>
        <taxon>Tracheophyta</taxon>
        <taxon>Spermatophyta</taxon>
        <taxon>Magnoliopsida</taxon>
        <taxon>eudicotyledons</taxon>
        <taxon>Gunneridae</taxon>
        <taxon>Pentapetalae</taxon>
        <taxon>asterids</taxon>
        <taxon>lamiids</taxon>
        <taxon>Lamiales</taxon>
        <taxon>Oleaceae</taxon>
        <taxon>Forsythieae</taxon>
        <taxon>Forsythia</taxon>
    </lineage>
</organism>
<proteinExistence type="predicted"/>
<reference evidence="3" key="1">
    <citation type="submission" date="2024-07" db="EMBL/GenBank/DDBJ databases">
        <title>Two chromosome-level genome assemblies of Korean endemic species Abeliophyllum distichum and Forsythia ovata (Oleaceae).</title>
        <authorList>
            <person name="Jang H."/>
        </authorList>
    </citation>
    <scope>NUCLEOTIDE SEQUENCE [LARGE SCALE GENOMIC DNA]</scope>
</reference>
<accession>A0ABD1PY61</accession>
<dbReference type="Proteomes" id="UP001604277">
    <property type="component" value="Unassembled WGS sequence"/>
</dbReference>
<feature type="compositionally biased region" description="Basic and acidic residues" evidence="1">
    <location>
        <begin position="113"/>
        <end position="126"/>
    </location>
</feature>
<feature type="compositionally biased region" description="Acidic residues" evidence="1">
    <location>
        <begin position="21"/>
        <end position="35"/>
    </location>
</feature>
<comment type="caution">
    <text evidence="2">The sequence shown here is derived from an EMBL/GenBank/DDBJ whole genome shotgun (WGS) entry which is preliminary data.</text>
</comment>
<dbReference type="EMBL" id="JBFOLJ010000016">
    <property type="protein sequence ID" value="KAL2468870.1"/>
    <property type="molecule type" value="Genomic_DNA"/>
</dbReference>
<evidence type="ECO:0000313" key="3">
    <source>
        <dbReference type="Proteomes" id="UP001604277"/>
    </source>
</evidence>
<protein>
    <submittedName>
        <fullName evidence="2">Basic helix-loop-helix</fullName>
    </submittedName>
</protein>
<keyword evidence="3" id="KW-1185">Reference proteome</keyword>
<gene>
    <name evidence="2" type="ORF">Fot_50446</name>
</gene>
<feature type="compositionally biased region" description="Acidic residues" evidence="1">
    <location>
        <begin position="49"/>
        <end position="65"/>
    </location>
</feature>
<dbReference type="PANTHER" id="PTHR22684:SF0">
    <property type="entry name" value="RIBOSOME QUALITY CONTROL COMPLEX SUBUNIT TCF25"/>
    <property type="match status" value="1"/>
</dbReference>
<evidence type="ECO:0000313" key="2">
    <source>
        <dbReference type="EMBL" id="KAL2468870.1"/>
    </source>
</evidence>
<feature type="compositionally biased region" description="Basic residues" evidence="1">
    <location>
        <begin position="103"/>
        <end position="112"/>
    </location>
</feature>
<dbReference type="Pfam" id="PF04910">
    <property type="entry name" value="Tcf25"/>
    <property type="match status" value="1"/>
</dbReference>
<dbReference type="PANTHER" id="PTHR22684">
    <property type="entry name" value="NULP1-RELATED"/>
    <property type="match status" value="1"/>
</dbReference>
<feature type="region of interest" description="Disordered" evidence="1">
    <location>
        <begin position="100"/>
        <end position="126"/>
    </location>
</feature>
<dbReference type="AlphaFoldDB" id="A0ABD1PY61"/>
<evidence type="ECO:0000256" key="1">
    <source>
        <dbReference type="SAM" id="MobiDB-lite"/>
    </source>
</evidence>
<name>A0ABD1PY61_9LAMI</name>
<sequence>MSARLLKKVLKEQEAALQQEQQEEEELYNGDESESPDSTAPFKNPFDLLGDDNDNDNDAVVDPDSDQEKDNSADESSIGNIDGKHTSMLKATINKVSVSSIKTSKKKKKKKKIKEDLSASAENDERSSGLMLENLSLGASSYGNERIASHPAKVKSAKVNNDEIMAKHCKSSILQIDPKFLRPENELRRIFGSKVVNSFERSHHSGSSSSTYVGRRGSHNHRRTILVSPSEHWPRWDGSLSMELLETKDEVHYFRYVQSSSYGQAQRAFEAAKAIHDLNGIASILLYHPFHVDSLITLAEYFKFLGEHERSADATAKCLYALECAWHPMFSPLLSNFQLKYVHETNKPLFSALFTHMKNMDRRGCHRSALEVCKLLLSLDLDDPMGAMFCIDYYSLRAEEYSWLERFSEEYKGGNSLWLFPNFSFSLAVCRFYLERDDGLKDRKMDPGKAASSDLIKQALMLHPSVLKKLVVKVPLKDPAWTNILKHSFFGPEQTGSPSLDHLINIYIERSYILWRLPDLQKYLRDSALLVIETLKDKGNEARDWACVRKEAFSSVKNEYSHLLVSDFSDSMPTMPPDNLQDFMVDPRGGLQNREELPNLPDLSNRNVLSVLLESVLPWINYGRGDGDDIQQDHPDQADEH</sequence>